<organism evidence="1 2">
    <name type="scientific">Candidatus Desulfobia pelagia</name>
    <dbReference type="NCBI Taxonomy" id="2841692"/>
    <lineage>
        <taxon>Bacteria</taxon>
        <taxon>Pseudomonadati</taxon>
        <taxon>Thermodesulfobacteriota</taxon>
        <taxon>Desulfobulbia</taxon>
        <taxon>Desulfobulbales</taxon>
        <taxon>Desulfobulbaceae</taxon>
        <taxon>Candidatus Desulfobia</taxon>
    </lineage>
</organism>
<gene>
    <name evidence="1" type="ORF">H8E41_07100</name>
</gene>
<protein>
    <recommendedName>
        <fullName evidence="3">PilZ domain-containing protein</fullName>
    </recommendedName>
</protein>
<evidence type="ECO:0008006" key="3">
    <source>
        <dbReference type="Google" id="ProtNLM"/>
    </source>
</evidence>
<dbReference type="EMBL" id="JACNJZ010000096">
    <property type="protein sequence ID" value="MBC8317658.1"/>
    <property type="molecule type" value="Genomic_DNA"/>
</dbReference>
<proteinExistence type="predicted"/>
<dbReference type="Proteomes" id="UP000614424">
    <property type="component" value="Unassembled WGS sequence"/>
</dbReference>
<name>A0A8J6NFC2_9BACT</name>
<dbReference type="Gene3D" id="2.40.10.220">
    <property type="entry name" value="predicted glycosyltransferase like domains"/>
    <property type="match status" value="1"/>
</dbReference>
<sequence>MERRKKTRIQTSSHSLAFISDNVTGYAYAFSAAILDVSEEGVGFLYISDEQYENRQYSMELIDDMMHIKNIPIELRYHISYNGYGQAGNKCGATFMELSADQKKNLHIFIERQVEHETDNNE</sequence>
<comment type="caution">
    <text evidence="1">The sequence shown here is derived from an EMBL/GenBank/DDBJ whole genome shotgun (WGS) entry which is preliminary data.</text>
</comment>
<evidence type="ECO:0000313" key="1">
    <source>
        <dbReference type="EMBL" id="MBC8317658.1"/>
    </source>
</evidence>
<dbReference type="AlphaFoldDB" id="A0A8J6NFC2"/>
<reference evidence="1 2" key="1">
    <citation type="submission" date="2020-08" db="EMBL/GenBank/DDBJ databases">
        <title>Bridging the membrane lipid divide: bacteria of the FCB group superphylum have the potential to synthesize archaeal ether lipids.</title>
        <authorList>
            <person name="Villanueva L."/>
            <person name="Von Meijenfeldt F.A.B."/>
            <person name="Westbye A.B."/>
            <person name="Yadav S."/>
            <person name="Hopmans E.C."/>
            <person name="Dutilh B.E."/>
            <person name="Sinninghe Damste J.S."/>
        </authorList>
    </citation>
    <scope>NUCLEOTIDE SEQUENCE [LARGE SCALE GENOMIC DNA]</scope>
    <source>
        <strain evidence="1">NIOZ-UU47</strain>
    </source>
</reference>
<accession>A0A8J6NFC2</accession>
<evidence type="ECO:0000313" key="2">
    <source>
        <dbReference type="Proteomes" id="UP000614424"/>
    </source>
</evidence>